<name>A0A9P4J335_9PEZI</name>
<keyword evidence="2" id="KW-0285">Flavoprotein</keyword>
<dbReference type="PANTHER" id="PTHR13789">
    <property type="entry name" value="MONOOXYGENASE"/>
    <property type="match status" value="1"/>
</dbReference>
<dbReference type="Pfam" id="PF01494">
    <property type="entry name" value="FAD_binding_3"/>
    <property type="match status" value="1"/>
</dbReference>
<evidence type="ECO:0000256" key="2">
    <source>
        <dbReference type="ARBA" id="ARBA00022630"/>
    </source>
</evidence>
<dbReference type="AlphaFoldDB" id="A0A9P4J335"/>
<protein>
    <submittedName>
        <fullName evidence="7">FAD/NAD(P)-binding domain-containing protein</fullName>
    </submittedName>
</protein>
<evidence type="ECO:0000313" key="8">
    <source>
        <dbReference type="Proteomes" id="UP000799439"/>
    </source>
</evidence>
<feature type="domain" description="FAD-binding" evidence="6">
    <location>
        <begin position="7"/>
        <end position="363"/>
    </location>
</feature>
<comment type="caution">
    <text evidence="7">The sequence shown here is derived from an EMBL/GenBank/DDBJ whole genome shotgun (WGS) entry which is preliminary data.</text>
</comment>
<evidence type="ECO:0000259" key="6">
    <source>
        <dbReference type="Pfam" id="PF01494"/>
    </source>
</evidence>
<sequence>MAPLIIAVIGGGISGLVAAAGLAKNGHQVTVYERSKVRGGVGFAFRIGPHADRCLASLGVDALAGGGSQSAGLIFRDINGKQLGQLDEHTTEGPRSVFAYRPQLLEQLWEVAEKEGAVIEEGTKVDSVDAASSSVRLNDGRTIHADLIIGADGVHSVVRPAVVDAEKHKPVATLGRNAFRFMIPTETLQNDPLTRELYSGAPYNNAWLGDRISLISYPVDFGRQMNMVCLHPQELSDNETATSNTGIAIDYSQKVSATTVLSIYEAFDPRARRHLELADPHGFRAWKLLDMDALPRWSFHHTVLLGDSCHPVLPFGFNGAAMGIEDATVLASLLPRGTGKDDLRKRLEVWEEMRRPRVDRVRDYSRYANNTPEEAEAYLAFLTPYDAVRDAEERLKSLQSQV</sequence>
<dbReference type="EMBL" id="ML996083">
    <property type="protein sequence ID" value="KAF2154568.1"/>
    <property type="molecule type" value="Genomic_DNA"/>
</dbReference>
<gene>
    <name evidence="7" type="ORF">K461DRAFT_252616</name>
</gene>
<dbReference type="Proteomes" id="UP000799439">
    <property type="component" value="Unassembled WGS sequence"/>
</dbReference>
<evidence type="ECO:0000256" key="1">
    <source>
        <dbReference type="ARBA" id="ARBA00007992"/>
    </source>
</evidence>
<dbReference type="Gene3D" id="3.50.50.60">
    <property type="entry name" value="FAD/NAD(P)-binding domain"/>
    <property type="match status" value="1"/>
</dbReference>
<dbReference type="GO" id="GO:0004497">
    <property type="term" value="F:monooxygenase activity"/>
    <property type="evidence" value="ECO:0007669"/>
    <property type="project" value="UniProtKB-KW"/>
</dbReference>
<evidence type="ECO:0000256" key="4">
    <source>
        <dbReference type="ARBA" id="ARBA00023002"/>
    </source>
</evidence>
<evidence type="ECO:0000256" key="5">
    <source>
        <dbReference type="ARBA" id="ARBA00023033"/>
    </source>
</evidence>
<keyword evidence="3" id="KW-0274">FAD</keyword>
<dbReference type="GO" id="GO:0071949">
    <property type="term" value="F:FAD binding"/>
    <property type="evidence" value="ECO:0007669"/>
    <property type="project" value="InterPro"/>
</dbReference>
<evidence type="ECO:0000256" key="3">
    <source>
        <dbReference type="ARBA" id="ARBA00022827"/>
    </source>
</evidence>
<dbReference type="OrthoDB" id="9993796at2759"/>
<dbReference type="SUPFAM" id="SSF54373">
    <property type="entry name" value="FAD-linked reductases, C-terminal domain"/>
    <property type="match status" value="1"/>
</dbReference>
<dbReference type="InterPro" id="IPR002938">
    <property type="entry name" value="FAD-bd"/>
</dbReference>
<dbReference type="InterPro" id="IPR036188">
    <property type="entry name" value="FAD/NAD-bd_sf"/>
</dbReference>
<keyword evidence="4" id="KW-0560">Oxidoreductase</keyword>
<proteinExistence type="inferred from homology"/>
<comment type="similarity">
    <text evidence="1">Belongs to the paxM FAD-dependent monooxygenase family.</text>
</comment>
<accession>A0A9P4J335</accession>
<keyword evidence="5" id="KW-0503">Monooxygenase</keyword>
<dbReference type="PANTHER" id="PTHR13789:SF261">
    <property type="entry name" value="HYDROXYLASE, PUTATIVE (AFU_ORTHOLOGUE AFUA_7G00590)-RELATED"/>
    <property type="match status" value="1"/>
</dbReference>
<dbReference type="SUPFAM" id="SSF51905">
    <property type="entry name" value="FAD/NAD(P)-binding domain"/>
    <property type="match status" value="1"/>
</dbReference>
<reference evidence="7" key="1">
    <citation type="journal article" date="2020" name="Stud. Mycol.">
        <title>101 Dothideomycetes genomes: a test case for predicting lifestyles and emergence of pathogens.</title>
        <authorList>
            <person name="Haridas S."/>
            <person name="Albert R."/>
            <person name="Binder M."/>
            <person name="Bloem J."/>
            <person name="Labutti K."/>
            <person name="Salamov A."/>
            <person name="Andreopoulos B."/>
            <person name="Baker S."/>
            <person name="Barry K."/>
            <person name="Bills G."/>
            <person name="Bluhm B."/>
            <person name="Cannon C."/>
            <person name="Castanera R."/>
            <person name="Culley D."/>
            <person name="Daum C."/>
            <person name="Ezra D."/>
            <person name="Gonzalez J."/>
            <person name="Henrissat B."/>
            <person name="Kuo A."/>
            <person name="Liang C."/>
            <person name="Lipzen A."/>
            <person name="Lutzoni F."/>
            <person name="Magnuson J."/>
            <person name="Mondo S."/>
            <person name="Nolan M."/>
            <person name="Ohm R."/>
            <person name="Pangilinan J."/>
            <person name="Park H.-J."/>
            <person name="Ramirez L."/>
            <person name="Alfaro M."/>
            <person name="Sun H."/>
            <person name="Tritt A."/>
            <person name="Yoshinaga Y."/>
            <person name="Zwiers L.-H."/>
            <person name="Turgeon B."/>
            <person name="Goodwin S."/>
            <person name="Spatafora J."/>
            <person name="Crous P."/>
            <person name="Grigoriev I."/>
        </authorList>
    </citation>
    <scope>NUCLEOTIDE SEQUENCE</scope>
    <source>
        <strain evidence="7">CBS 260.36</strain>
    </source>
</reference>
<dbReference type="InterPro" id="IPR050493">
    <property type="entry name" value="FAD-dep_Monooxygenase_BioMet"/>
</dbReference>
<organism evidence="7 8">
    <name type="scientific">Myriangium duriaei CBS 260.36</name>
    <dbReference type="NCBI Taxonomy" id="1168546"/>
    <lineage>
        <taxon>Eukaryota</taxon>
        <taxon>Fungi</taxon>
        <taxon>Dikarya</taxon>
        <taxon>Ascomycota</taxon>
        <taxon>Pezizomycotina</taxon>
        <taxon>Dothideomycetes</taxon>
        <taxon>Dothideomycetidae</taxon>
        <taxon>Myriangiales</taxon>
        <taxon>Myriangiaceae</taxon>
        <taxon>Myriangium</taxon>
    </lineage>
</organism>
<dbReference type="PRINTS" id="PR00420">
    <property type="entry name" value="RNGMNOXGNASE"/>
</dbReference>
<evidence type="ECO:0000313" key="7">
    <source>
        <dbReference type="EMBL" id="KAF2154568.1"/>
    </source>
</evidence>
<keyword evidence="8" id="KW-1185">Reference proteome</keyword>